<protein>
    <submittedName>
        <fullName evidence="1">Uncharacterized protein</fullName>
    </submittedName>
</protein>
<evidence type="ECO:0000313" key="2">
    <source>
        <dbReference type="Proteomes" id="UP000323732"/>
    </source>
</evidence>
<dbReference type="RefSeq" id="WP_009792375.1">
    <property type="nucleotide sequence ID" value="NZ_CP160000.1"/>
</dbReference>
<reference evidence="1 2" key="1">
    <citation type="submission" date="2019-08" db="EMBL/GenBank/DDBJ databases">
        <title>Bacillus genomes from the desert of Cuatro Cienegas, Coahuila.</title>
        <authorList>
            <person name="Olmedo-Alvarez G."/>
        </authorList>
    </citation>
    <scope>NUCLEOTIDE SEQUENCE [LARGE SCALE GENOMIC DNA]</scope>
    <source>
        <strain evidence="1 2">CH37_1T</strain>
    </source>
</reference>
<proteinExistence type="predicted"/>
<dbReference type="Proteomes" id="UP000323732">
    <property type="component" value="Unassembled WGS sequence"/>
</dbReference>
<dbReference type="EMBL" id="VTES01000005">
    <property type="protein sequence ID" value="TYS62220.1"/>
    <property type="molecule type" value="Genomic_DNA"/>
</dbReference>
<dbReference type="AlphaFoldDB" id="A0A5D4SG22"/>
<sequence>MANIQHEMELSSMDGKGTDQIIKLLEDEKKLYEDKQIKLAIEKGSKEKEAYVKGISEGLSIAAAIISGAGEK</sequence>
<evidence type="ECO:0000313" key="1">
    <source>
        <dbReference type="EMBL" id="TYS62220.1"/>
    </source>
</evidence>
<organism evidence="1 2">
    <name type="scientific">Bacillus infantis</name>
    <dbReference type="NCBI Taxonomy" id="324767"/>
    <lineage>
        <taxon>Bacteria</taxon>
        <taxon>Bacillati</taxon>
        <taxon>Bacillota</taxon>
        <taxon>Bacilli</taxon>
        <taxon>Bacillales</taxon>
        <taxon>Bacillaceae</taxon>
        <taxon>Bacillus</taxon>
    </lineage>
</organism>
<accession>A0A5D4SG22</accession>
<comment type="caution">
    <text evidence="1">The sequence shown here is derived from an EMBL/GenBank/DDBJ whole genome shotgun (WGS) entry which is preliminary data.</text>
</comment>
<gene>
    <name evidence="1" type="ORF">FZD47_19305</name>
</gene>
<name>A0A5D4SG22_9BACI</name>
<dbReference type="GeneID" id="97347780"/>